<dbReference type="Proteomes" id="UP000231366">
    <property type="component" value="Unassembled WGS sequence"/>
</dbReference>
<dbReference type="EMBL" id="PFUI01000045">
    <property type="protein sequence ID" value="PJB30229.1"/>
    <property type="molecule type" value="Genomic_DNA"/>
</dbReference>
<dbReference type="GO" id="GO:0003677">
    <property type="term" value="F:DNA binding"/>
    <property type="evidence" value="ECO:0007669"/>
    <property type="project" value="UniProtKB-KW"/>
</dbReference>
<reference evidence="2" key="1">
    <citation type="submission" date="2017-09" db="EMBL/GenBank/DDBJ databases">
        <title>Depth-based differentiation of microbial function through sediment-hosted aquifers and enrichment of novel symbionts in the deep terrestrial subsurface.</title>
        <authorList>
            <person name="Probst A.J."/>
            <person name="Ladd B."/>
            <person name="Jarett J.K."/>
            <person name="Geller-Mcgrath D.E."/>
            <person name="Sieber C.M.K."/>
            <person name="Emerson J.B."/>
            <person name="Anantharaman K."/>
            <person name="Thomas B.C."/>
            <person name="Malmstrom R."/>
            <person name="Stieglmeier M."/>
            <person name="Klingl A."/>
            <person name="Woyke T."/>
            <person name="Ryan C.M."/>
            <person name="Banfield J.F."/>
        </authorList>
    </citation>
    <scope>NUCLEOTIDE SEQUENCE [LARGE SCALE GENOMIC DNA]</scope>
</reference>
<keyword evidence="1" id="KW-0238">DNA-binding</keyword>
<dbReference type="AlphaFoldDB" id="A0A2M8AVT8"/>
<sequence>MDMKPTVYLETTIPSFLTARPSNNLILAGEQELTRQWWEDRRKSFTLFVSELVIEEAQKGNSEASEKRMNAISAVLVLEIDEETIRLTEEIMKSGVIPERAAADAGHIAVASRHGIDYLLTWNCRHIANAEIIRRLVSVVKKAGYNLPIICTPAELFGGQEDER</sequence>
<comment type="caution">
    <text evidence="1">The sequence shown here is derived from an EMBL/GenBank/DDBJ whole genome shotgun (WGS) entry which is preliminary data.</text>
</comment>
<gene>
    <name evidence="1" type="ORF">CO110_01580</name>
</gene>
<proteinExistence type="predicted"/>
<dbReference type="InterPro" id="IPR029060">
    <property type="entry name" value="PIN-like_dom_sf"/>
</dbReference>
<protein>
    <submittedName>
        <fullName evidence="1">DNA-binding protein</fullName>
    </submittedName>
</protein>
<evidence type="ECO:0000313" key="1">
    <source>
        <dbReference type="EMBL" id="PJB30229.1"/>
    </source>
</evidence>
<dbReference type="Gene3D" id="3.40.50.1010">
    <property type="entry name" value="5'-nuclease"/>
    <property type="match status" value="1"/>
</dbReference>
<organism evidence="1 2">
    <name type="scientific">Candidatus Desantisbacteria bacterium CG_4_9_14_3_um_filter_40_11</name>
    <dbReference type="NCBI Taxonomy" id="1974546"/>
    <lineage>
        <taxon>Bacteria</taxon>
        <taxon>Candidatus Desantisiibacteriota</taxon>
    </lineage>
</organism>
<name>A0A2M8AVT8_9BACT</name>
<accession>A0A2M8AVT8</accession>
<evidence type="ECO:0000313" key="2">
    <source>
        <dbReference type="Proteomes" id="UP000231366"/>
    </source>
</evidence>
<dbReference type="CDD" id="cd18687">
    <property type="entry name" value="PIN_VapC-like"/>
    <property type="match status" value="1"/>
</dbReference>
<dbReference type="SUPFAM" id="SSF88723">
    <property type="entry name" value="PIN domain-like"/>
    <property type="match status" value="1"/>
</dbReference>